<dbReference type="AlphaFoldDB" id="G0P459"/>
<feature type="compositionally biased region" description="Polar residues" evidence="1">
    <location>
        <begin position="56"/>
        <end position="72"/>
    </location>
</feature>
<feature type="region of interest" description="Disordered" evidence="1">
    <location>
        <begin position="795"/>
        <end position="883"/>
    </location>
</feature>
<feature type="compositionally biased region" description="Basic and acidic residues" evidence="1">
    <location>
        <begin position="847"/>
        <end position="883"/>
    </location>
</feature>
<evidence type="ECO:0000256" key="1">
    <source>
        <dbReference type="SAM" id="MobiDB-lite"/>
    </source>
</evidence>
<evidence type="ECO:0000313" key="3">
    <source>
        <dbReference type="Proteomes" id="UP000008068"/>
    </source>
</evidence>
<dbReference type="Proteomes" id="UP000008068">
    <property type="component" value="Unassembled WGS sequence"/>
</dbReference>
<feature type="compositionally biased region" description="Acidic residues" evidence="1">
    <location>
        <begin position="504"/>
        <end position="549"/>
    </location>
</feature>
<dbReference type="EMBL" id="GL380058">
    <property type="protein sequence ID" value="EGT44604.1"/>
    <property type="molecule type" value="Genomic_DNA"/>
</dbReference>
<keyword evidence="3" id="KW-1185">Reference proteome</keyword>
<name>G0P459_CAEBE</name>
<sequence>MKPVTKAPKMIDNSEVGNNQGEQTDQQANTAPVDDEGTGNADTTGNALRDLPNAVETPTNGHQATPPITASAANHAPTATLASTGASSNEPLDSGTGSSQKKIRLPADFPTRPNRNPHIATMHVPFPPPLLYHIFHDICKNSKIFRDSGMNQIIQDGTARSLLQNFSDVTIYIGTDDQEDSGTPAEFRFATLTLPYLLPVHCIPPHHLIEEVFGPSFTLIGGEEPEEEESEDELVDTETGTPSQLGAGIPDARAETRSISLPVNFPTIPDRNPFIADMHVPFPTPLFKKILDRSTTYNNETQDSGNDPKNPKTARSLLQRFVTVRVYIGTDEREDSGTPAKFRFAFMPRYLDVACIPPHLLVDEVFGPSFTLIGGLEPKEEETENELVNSEAGTSQSCDDVTARSRTQRFGHRDVEIGNGSHLGAGIPDARAETRFISLPVFILHMHVPTAPPLLHHLLKGTHSNSENFLNSGSGQSYEDGTARSFLQRVKNVKIYIGNGQDAGSDDGQDAGSDDGQDAGSDDGQDAGSDDGQDAGSDDGQDAGSDDGQDADKYTQIPHLLPVHIIPPHLLVEEVFGTSFTLLLAQENSETVTYQSFEDVDSSSLTQKFVPRYVKVETVSQLGARIRGVQAGAPFTYYPVNVPKSVADLHEYCQCLQQNLPTLETETFSLTPSRFLISLTPHRNSPIATMHVPTATPLLNQIFNSIGANFENETQDSEKGQTFEDGTARSLLQRFEDVLVYIGGDDRQDGGILGEWRFVCEPIPYFLPVHCIPPHLLVNEVFGTSFKLIGAEELQEEGNETGEKNPDGGGAPPEKRSRRHSASEDHQESSSNVVANDVQPDEEKEETGDKKCEKERKQGKRCTDVHTPEEEKKNKARKPNDSE</sequence>
<feature type="region of interest" description="Disordered" evidence="1">
    <location>
        <begin position="221"/>
        <end position="249"/>
    </location>
</feature>
<evidence type="ECO:0000313" key="2">
    <source>
        <dbReference type="EMBL" id="EGT44604.1"/>
    </source>
</evidence>
<accession>G0P459</accession>
<protein>
    <submittedName>
        <fullName evidence="2">Uncharacterized protein</fullName>
    </submittedName>
</protein>
<gene>
    <name evidence="2" type="ORF">CAEBREN_15379</name>
</gene>
<feature type="region of interest" description="Disordered" evidence="1">
    <location>
        <begin position="498"/>
        <end position="553"/>
    </location>
</feature>
<dbReference type="eggNOG" id="ENOG502SBNT">
    <property type="taxonomic scope" value="Eukaryota"/>
</dbReference>
<organism evidence="3">
    <name type="scientific">Caenorhabditis brenneri</name>
    <name type="common">Nematode worm</name>
    <dbReference type="NCBI Taxonomy" id="135651"/>
    <lineage>
        <taxon>Eukaryota</taxon>
        <taxon>Metazoa</taxon>
        <taxon>Ecdysozoa</taxon>
        <taxon>Nematoda</taxon>
        <taxon>Chromadorea</taxon>
        <taxon>Rhabditida</taxon>
        <taxon>Rhabditina</taxon>
        <taxon>Rhabditomorpha</taxon>
        <taxon>Rhabditoidea</taxon>
        <taxon>Rhabditidae</taxon>
        <taxon>Peloderinae</taxon>
        <taxon>Caenorhabditis</taxon>
    </lineage>
</organism>
<reference evidence="3" key="1">
    <citation type="submission" date="2011-07" db="EMBL/GenBank/DDBJ databases">
        <authorList>
            <consortium name="Caenorhabditis brenneri Sequencing and Analysis Consortium"/>
            <person name="Wilson R.K."/>
        </authorList>
    </citation>
    <scope>NUCLEOTIDE SEQUENCE [LARGE SCALE GENOMIC DNA]</scope>
    <source>
        <strain evidence="3">PB2801</strain>
    </source>
</reference>
<proteinExistence type="predicted"/>
<feature type="compositionally biased region" description="Polar residues" evidence="1">
    <location>
        <begin position="80"/>
        <end position="100"/>
    </location>
</feature>
<feature type="region of interest" description="Disordered" evidence="1">
    <location>
        <begin position="1"/>
        <end position="114"/>
    </location>
</feature>
<feature type="compositionally biased region" description="Polar residues" evidence="1">
    <location>
        <begin position="15"/>
        <end position="30"/>
    </location>
</feature>
<dbReference type="STRING" id="135651.G0P459"/>
<feature type="compositionally biased region" description="Acidic residues" evidence="1">
    <location>
        <begin position="223"/>
        <end position="236"/>
    </location>
</feature>
<dbReference type="InParanoid" id="G0P459"/>
<dbReference type="HOGENOM" id="CLU_326320_0_0_1"/>